<evidence type="ECO:0000313" key="4">
    <source>
        <dbReference type="Proteomes" id="UP000320653"/>
    </source>
</evidence>
<dbReference type="Proteomes" id="UP000320653">
    <property type="component" value="Unassembled WGS sequence"/>
</dbReference>
<protein>
    <submittedName>
        <fullName evidence="3">Phage integrase family protein</fullName>
    </submittedName>
</protein>
<organism evidence="3 4">
    <name type="scientific">Neorhizobium alkalisoli</name>
    <dbReference type="NCBI Taxonomy" id="528178"/>
    <lineage>
        <taxon>Bacteria</taxon>
        <taxon>Pseudomonadati</taxon>
        <taxon>Pseudomonadota</taxon>
        <taxon>Alphaproteobacteria</taxon>
        <taxon>Hyphomicrobiales</taxon>
        <taxon>Rhizobiaceae</taxon>
        <taxon>Rhizobium/Agrobacterium group</taxon>
        <taxon>Neorhizobium</taxon>
    </lineage>
</organism>
<comment type="caution">
    <text evidence="3">The sequence shown here is derived from an EMBL/GenBank/DDBJ whole genome shotgun (WGS) entry which is preliminary data.</text>
</comment>
<keyword evidence="4" id="KW-1185">Reference proteome</keyword>
<evidence type="ECO:0000256" key="1">
    <source>
        <dbReference type="ARBA" id="ARBA00023172"/>
    </source>
</evidence>
<dbReference type="GO" id="GO:0003677">
    <property type="term" value="F:DNA binding"/>
    <property type="evidence" value="ECO:0007669"/>
    <property type="project" value="InterPro"/>
</dbReference>
<dbReference type="EMBL" id="VIWP01000015">
    <property type="protein sequence ID" value="TWF46335.1"/>
    <property type="molecule type" value="Genomic_DNA"/>
</dbReference>
<dbReference type="RefSeq" id="WP_145643278.1">
    <property type="nucleotide sequence ID" value="NZ_VIWP01000015.1"/>
</dbReference>
<dbReference type="Pfam" id="PF20172">
    <property type="entry name" value="DUF6538"/>
    <property type="match status" value="1"/>
</dbReference>
<feature type="domain" description="DUF6538" evidence="2">
    <location>
        <begin position="6"/>
        <end position="61"/>
    </location>
</feature>
<sequence>MPLPTYIIERKQIYYFRIAVPKSQIPKFGKRQIWQSLRTTDKKTAVKNAAPLISKYAAIFADQPAFDQDLAKQVLAISHAYGFTYRQDSEIAKATNEEAVLQIGPALRALEKNLQPSEVEVDAFGGAVKPAALTMMDALQRYKLYCEDKFMEYSDERERDKRWRPFQQAAKAFTEVLKDVDIFSLKPIDCIKFRTALIAQVKEGKLKPETAQKKIMWLRLIHTKILEIERPELLPSPWDRLSRINGNAGEKGKRPSFSEEEITKVRTMLLDSDASKQVIALNLISMNTGATCKELTHLHKDDIFLDAPIPYISIRPNANRSRVKKNGSRIRDIPLVGHALTEMKKFPNGFSEFCKNNGSEELSRISNELIKGAAKDRTFYSYRHTIADRLRRSGCQDTLKNSIMGHASKGMEMHYGEGYTLENKLEALKKALPEGS</sequence>
<keyword evidence="1" id="KW-0233">DNA recombination</keyword>
<dbReference type="OrthoDB" id="9784724at2"/>
<dbReference type="InterPro" id="IPR046668">
    <property type="entry name" value="DUF6538"/>
</dbReference>
<name>A0A561Q7K8_9HYPH</name>
<evidence type="ECO:0000313" key="3">
    <source>
        <dbReference type="EMBL" id="TWF46335.1"/>
    </source>
</evidence>
<accession>A0A561Q7K8</accession>
<gene>
    <name evidence="3" type="ORF">FHW37_11530</name>
</gene>
<dbReference type="InterPro" id="IPR013762">
    <property type="entry name" value="Integrase-like_cat_sf"/>
</dbReference>
<dbReference type="GO" id="GO:0006310">
    <property type="term" value="P:DNA recombination"/>
    <property type="evidence" value="ECO:0007669"/>
    <property type="project" value="UniProtKB-KW"/>
</dbReference>
<proteinExistence type="predicted"/>
<dbReference type="GO" id="GO:0015074">
    <property type="term" value="P:DNA integration"/>
    <property type="evidence" value="ECO:0007669"/>
    <property type="project" value="InterPro"/>
</dbReference>
<dbReference type="Gene3D" id="1.10.443.10">
    <property type="entry name" value="Intergrase catalytic core"/>
    <property type="match status" value="1"/>
</dbReference>
<dbReference type="AlphaFoldDB" id="A0A561Q7K8"/>
<reference evidence="3 4" key="1">
    <citation type="submission" date="2019-06" db="EMBL/GenBank/DDBJ databases">
        <title>Sorghum-associated microbial communities from plants grown in Nebraska, USA.</title>
        <authorList>
            <person name="Schachtman D."/>
        </authorList>
    </citation>
    <scope>NUCLEOTIDE SEQUENCE [LARGE SCALE GENOMIC DNA]</scope>
    <source>
        <strain evidence="3 4">1225</strain>
    </source>
</reference>
<dbReference type="InterPro" id="IPR011010">
    <property type="entry name" value="DNA_brk_join_enz"/>
</dbReference>
<evidence type="ECO:0000259" key="2">
    <source>
        <dbReference type="Pfam" id="PF20172"/>
    </source>
</evidence>
<dbReference type="SUPFAM" id="SSF56349">
    <property type="entry name" value="DNA breaking-rejoining enzymes"/>
    <property type="match status" value="1"/>
</dbReference>